<accession>A0ACC1YKL3</accession>
<sequence length="172" mass="18990">MVGIYGMGGVGKTTLAKEVGKEVKQSNIFNTVVLATVSQTPNFKTIQGQIADSLSLRLEEESEDGRAKRLSIRLKNENKVLIILDDIWAKLDLTKMGILLDDGDQKSCKILLTTRREQVCNVMRCGSKISLNVLKEEEGLALLKRNAGIGDHDLPTLNALQKKVLENVRVCL</sequence>
<name>A0ACC1YKL3_MELAZ</name>
<protein>
    <submittedName>
        <fullName evidence="1">Disease resistance protein family</fullName>
    </submittedName>
</protein>
<proteinExistence type="predicted"/>
<keyword evidence="2" id="KW-1185">Reference proteome</keyword>
<evidence type="ECO:0000313" key="1">
    <source>
        <dbReference type="EMBL" id="KAJ4723679.1"/>
    </source>
</evidence>
<gene>
    <name evidence="1" type="ORF">OWV82_007018</name>
</gene>
<dbReference type="Proteomes" id="UP001164539">
    <property type="component" value="Chromosome 3"/>
</dbReference>
<dbReference type="EMBL" id="CM051396">
    <property type="protein sequence ID" value="KAJ4723679.1"/>
    <property type="molecule type" value="Genomic_DNA"/>
</dbReference>
<organism evidence="1 2">
    <name type="scientific">Melia azedarach</name>
    <name type="common">Chinaberry tree</name>
    <dbReference type="NCBI Taxonomy" id="155640"/>
    <lineage>
        <taxon>Eukaryota</taxon>
        <taxon>Viridiplantae</taxon>
        <taxon>Streptophyta</taxon>
        <taxon>Embryophyta</taxon>
        <taxon>Tracheophyta</taxon>
        <taxon>Spermatophyta</taxon>
        <taxon>Magnoliopsida</taxon>
        <taxon>eudicotyledons</taxon>
        <taxon>Gunneridae</taxon>
        <taxon>Pentapetalae</taxon>
        <taxon>rosids</taxon>
        <taxon>malvids</taxon>
        <taxon>Sapindales</taxon>
        <taxon>Meliaceae</taxon>
        <taxon>Melia</taxon>
    </lineage>
</organism>
<comment type="caution">
    <text evidence="1">The sequence shown here is derived from an EMBL/GenBank/DDBJ whole genome shotgun (WGS) entry which is preliminary data.</text>
</comment>
<evidence type="ECO:0000313" key="2">
    <source>
        <dbReference type="Proteomes" id="UP001164539"/>
    </source>
</evidence>
<reference evidence="1 2" key="1">
    <citation type="journal article" date="2023" name="Science">
        <title>Complex scaffold remodeling in plant triterpene biosynthesis.</title>
        <authorList>
            <person name="De La Pena R."/>
            <person name="Hodgson H."/>
            <person name="Liu J.C."/>
            <person name="Stephenson M.J."/>
            <person name="Martin A.C."/>
            <person name="Owen C."/>
            <person name="Harkess A."/>
            <person name="Leebens-Mack J."/>
            <person name="Jimenez L.E."/>
            <person name="Osbourn A."/>
            <person name="Sattely E.S."/>
        </authorList>
    </citation>
    <scope>NUCLEOTIDE SEQUENCE [LARGE SCALE GENOMIC DNA]</scope>
    <source>
        <strain evidence="2">cv. JPN11</strain>
        <tissue evidence="1">Leaf</tissue>
    </source>
</reference>